<keyword evidence="1" id="KW-0732">Signal</keyword>
<evidence type="ECO:0000313" key="3">
    <source>
        <dbReference type="Proteomes" id="UP000569732"/>
    </source>
</evidence>
<dbReference type="InterPro" id="IPR058248">
    <property type="entry name" value="Lxx211020-like"/>
</dbReference>
<organism evidence="2 3">
    <name type="scientific">Spartinivicinus marinus</name>
    <dbReference type="NCBI Taxonomy" id="2994442"/>
    <lineage>
        <taxon>Bacteria</taxon>
        <taxon>Pseudomonadati</taxon>
        <taxon>Pseudomonadota</taxon>
        <taxon>Gammaproteobacteria</taxon>
        <taxon>Oceanospirillales</taxon>
        <taxon>Zooshikellaceae</taxon>
        <taxon>Spartinivicinus</taxon>
    </lineage>
</organism>
<feature type="signal peptide" evidence="1">
    <location>
        <begin position="1"/>
        <end position="22"/>
    </location>
</feature>
<dbReference type="Proteomes" id="UP000569732">
    <property type="component" value="Unassembled WGS sequence"/>
</dbReference>
<keyword evidence="3" id="KW-1185">Reference proteome</keyword>
<dbReference type="Pfam" id="PF04314">
    <property type="entry name" value="PCuAC"/>
    <property type="match status" value="1"/>
</dbReference>
<gene>
    <name evidence="2" type="ORF">H0A36_09495</name>
</gene>
<dbReference type="Gene3D" id="2.60.40.1890">
    <property type="entry name" value="PCu(A)C copper chaperone"/>
    <property type="match status" value="1"/>
</dbReference>
<dbReference type="PANTHER" id="PTHR36302:SF1">
    <property type="entry name" value="COPPER CHAPERONE PCU(A)C"/>
    <property type="match status" value="1"/>
</dbReference>
<dbReference type="EMBL" id="JACCKB010000011">
    <property type="protein sequence ID" value="NYZ66245.1"/>
    <property type="molecule type" value="Genomic_DNA"/>
</dbReference>
<dbReference type="RefSeq" id="WP_180568271.1">
    <property type="nucleotide sequence ID" value="NZ_JACCKB010000011.1"/>
</dbReference>
<dbReference type="InterPro" id="IPR007410">
    <property type="entry name" value="LpqE-like"/>
</dbReference>
<dbReference type="SUPFAM" id="SSF110087">
    <property type="entry name" value="DR1885-like metal-binding protein"/>
    <property type="match status" value="1"/>
</dbReference>
<name>A0A853IAH2_9GAMM</name>
<sequence>MKMLISSALLLSSLFIATPTLACDDHKLEISDSYVREMPPASKNTAAYMQLKNTTDKPLKLLEVQSDIAKKIELHNIVNVDGVLKMQPQPYIEIAANNSLILKPGSYHVMMMGVKRQLKQGEEVKMTLKFEGGMTRELTAPVQPIMPKSAKAGS</sequence>
<dbReference type="AlphaFoldDB" id="A0A853IAH2"/>
<evidence type="ECO:0000313" key="2">
    <source>
        <dbReference type="EMBL" id="NYZ66245.1"/>
    </source>
</evidence>
<protein>
    <submittedName>
        <fullName evidence="2">Copper chaperone PCu(A)C</fullName>
    </submittedName>
</protein>
<reference evidence="2 3" key="1">
    <citation type="submission" date="2020-07" db="EMBL/GenBank/DDBJ databases">
        <title>Endozoicomonas sp. nov., isolated from sediment.</title>
        <authorList>
            <person name="Gu T."/>
        </authorList>
    </citation>
    <scope>NUCLEOTIDE SEQUENCE [LARGE SCALE GENOMIC DNA]</scope>
    <source>
        <strain evidence="2 3">SM1973</strain>
    </source>
</reference>
<evidence type="ECO:0000256" key="1">
    <source>
        <dbReference type="SAM" id="SignalP"/>
    </source>
</evidence>
<comment type="caution">
    <text evidence="2">The sequence shown here is derived from an EMBL/GenBank/DDBJ whole genome shotgun (WGS) entry which is preliminary data.</text>
</comment>
<feature type="chain" id="PRO_5032749738" evidence="1">
    <location>
        <begin position="23"/>
        <end position="154"/>
    </location>
</feature>
<dbReference type="InterPro" id="IPR036182">
    <property type="entry name" value="PCuAC_sf"/>
</dbReference>
<dbReference type="PANTHER" id="PTHR36302">
    <property type="entry name" value="BLR7088 PROTEIN"/>
    <property type="match status" value="1"/>
</dbReference>
<proteinExistence type="predicted"/>
<accession>A0A853IAH2</accession>